<dbReference type="PROSITE" id="PS50126">
    <property type="entry name" value="S1"/>
    <property type="match status" value="1"/>
</dbReference>
<sequence>MQYSVGEKIKTRINKIQDNGCFCSFFPLWQKQFGFMPNYLMPSCFDENGNITINVGDDIEVIISKITARGIILSDILTFEKEQEKIKEKEYQDALIDDFVHKFEAGTFFEVEVIQVKKNKVIIRLGELKGIINKEDTNWNEIDRLEDSVFEGEVLKAVFIKHENHQLFFSTKLLNEKPYEESLYKLSLNELLKFAGHDTNTFIGEAKQYGKYTFIVNLYSCSENQRGKLLIDPIYGYNLRAIVPNANFNIEEGHFYKIALSLTPQIKRIERNQLFQFFATEFEETPNPYKAGVNLTFEKFTSPAGNVATAHLLEEVGKNMYSSKDRMFFELVQNADDAASQKGVCIKVKTNGDYLIVSHNGYSFDKDDFDAITSAANGTKKANENKTGYKGIGFKSVFTDSSKVFIKTGGYQFKFDKSDKRFTDFDAFYFSVNRLTTDEQKSLFLQKYNSERSRFRGVSDIPWQLEPIWIDTYPAELGDAFMSANVAIALLLGKNNIEGYDGYRLAIDEIINNPKFMLFLRKTNRIDFNNKSVSKEIEGDTIILKNSFASTRIEYFKRKDFEVLVSNASFEKSDIDIRIKIEEEDKKTGKIIEAKFVDLYGQELENIPKKIAINNSTTISFAISIQEDGSINPNTGCNEISMFAFLPTLVKDFKFPFFINANFILDPPRQRILGDNPWNFYLMQEIAKRLVSWSASLSERRDRNALNILVPKYFEEDTTDTKRLAEHFNSTYRNALESEAFILNHKGDMVLQEEIIIDKTGLSEIIGEDLFCQILNTSKKLPSNIIDSKILKESIFERIEALEFNIVIDSVTDSSNFNKWYIEASEEDKQVLYKWIADKRCKTHEDKLKRFVLHLPLFQFADEYKSYEEIDSFNYIFTTEHIIPIKEILSKLGFKCSDNLINKNFPLFDFIGGQDEEELFQSIKVCDFSNLDAVERFTLFCALKDFNGIGVAKLKEIPLFKNMNGDFTPLKEMVAYRKNYPLWLSAYVLNNIDNHSCLSEYLISQDDEFDEIIRKHYDDLDVSISELYETYKPQCTGPFIRHLIDNRTINDELLTIVEESDTETKKYFLNSIKKLDLFSTSIYKKISFESRTLQLALSVLSNPSVFSSKVFLNDQCIKEFSIIDDVICEYTQNGVKKKVRMSLAKLLPQYKNKSDSINKFKELFEIKKDLNKFFNAEPMPLYRIVKALEDKDSLGLSPGEWVYDKNGNAYQYLFYVYYYYGIKGYTSSWVISIKLENETEFFINEMMNFLFNNDISIKESPFTYRIRHYFRGKNLSDDYLFNEEKLIPSIQKWADSIEKRQYLIQNGVLDGSCHYVLFRSSFLEDKYIESIKLSDIELRKSIEYIATTDGYKKPFIGENQKDLLLNIRNKGVRYLVSRCNFAELNSKSEEWNSDIYNKWKEERRVQIFLIDGKIPMELLYENTVLLRFSENDFIYDSSKLYISKDVELNIKFFDIASKGRFGVSLDDYKTLFMSGRVSVSKREIDEKNKQILDLQKENQEKDELLKKYRDRFGELSIAKKNTIKVSNTEILAIPNDKKSDKTVHLAKADTNILSQQEQIEAQLEAQKYLLSIKPMWKFPENFAEVDEEGKPYCFSTFEITDEEGKNKAIVLKSFKKDKAPFSINPEEWDYLTDSNAKLVIYRGNGYHEELGKEDLIRNQNCITLRFSTENLDIEDRISQFSDILHYFKQIHFDFESFNVPNRAKSISGITNKKQGTQPVGSEKDI</sequence>
<comment type="caution">
    <text evidence="3">The sequence shown here is derived from an EMBL/GenBank/DDBJ whole genome shotgun (WGS) entry which is preliminary data.</text>
</comment>
<dbReference type="SUPFAM" id="SSF50249">
    <property type="entry name" value="Nucleic acid-binding proteins"/>
    <property type="match status" value="1"/>
</dbReference>
<reference evidence="3 4" key="1">
    <citation type="submission" date="2018-08" db="EMBL/GenBank/DDBJ databases">
        <title>A genome reference for cultivated species of the human gut microbiota.</title>
        <authorList>
            <person name="Zou Y."/>
            <person name="Xue W."/>
            <person name="Luo G."/>
        </authorList>
    </citation>
    <scope>NUCLEOTIDE SEQUENCE [LARGE SCALE GENOMIC DNA]</scope>
    <source>
        <strain evidence="3 4">AF22-1</strain>
    </source>
</reference>
<keyword evidence="1" id="KW-0175">Coiled coil</keyword>
<evidence type="ECO:0000313" key="4">
    <source>
        <dbReference type="Proteomes" id="UP000286113"/>
    </source>
</evidence>
<dbReference type="InterPro" id="IPR012340">
    <property type="entry name" value="NA-bd_OB-fold"/>
</dbReference>
<dbReference type="Proteomes" id="UP000286113">
    <property type="component" value="Unassembled WGS sequence"/>
</dbReference>
<dbReference type="PANTHER" id="PTHR32387:SF0">
    <property type="entry name" value="PROTEIN NO VEIN"/>
    <property type="match status" value="1"/>
</dbReference>
<organism evidence="3 4">
    <name type="scientific">Segatella copri</name>
    <dbReference type="NCBI Taxonomy" id="165179"/>
    <lineage>
        <taxon>Bacteria</taxon>
        <taxon>Pseudomonadati</taxon>
        <taxon>Bacteroidota</taxon>
        <taxon>Bacteroidia</taxon>
        <taxon>Bacteroidales</taxon>
        <taxon>Prevotellaceae</taxon>
        <taxon>Segatella</taxon>
    </lineage>
</organism>
<dbReference type="SUPFAM" id="SSF55874">
    <property type="entry name" value="ATPase domain of HSP90 chaperone/DNA topoisomerase II/histidine kinase"/>
    <property type="match status" value="1"/>
</dbReference>
<dbReference type="PANTHER" id="PTHR32387">
    <property type="entry name" value="WU:FJ29H11"/>
    <property type="match status" value="1"/>
</dbReference>
<proteinExistence type="predicted"/>
<evidence type="ECO:0000259" key="2">
    <source>
        <dbReference type="PROSITE" id="PS50126"/>
    </source>
</evidence>
<dbReference type="InterPro" id="IPR052957">
    <property type="entry name" value="Auxin_embryo_med"/>
</dbReference>
<dbReference type="EMBL" id="QRVN01000030">
    <property type="protein sequence ID" value="RGS45729.1"/>
    <property type="molecule type" value="Genomic_DNA"/>
</dbReference>
<dbReference type="NCBIfam" id="NF047352">
    <property type="entry name" value="P_loop_sacsin"/>
    <property type="match status" value="1"/>
</dbReference>
<dbReference type="InterPro" id="IPR003029">
    <property type="entry name" value="S1_domain"/>
</dbReference>
<dbReference type="SMART" id="SM00316">
    <property type="entry name" value="S1"/>
    <property type="match status" value="2"/>
</dbReference>
<accession>A0AA92TJY2</accession>
<dbReference type="GO" id="GO:0003676">
    <property type="term" value="F:nucleic acid binding"/>
    <property type="evidence" value="ECO:0007669"/>
    <property type="project" value="InterPro"/>
</dbReference>
<evidence type="ECO:0000313" key="3">
    <source>
        <dbReference type="EMBL" id="RGS45729.1"/>
    </source>
</evidence>
<feature type="coiled-coil region" evidence="1">
    <location>
        <begin position="1477"/>
        <end position="1511"/>
    </location>
</feature>
<protein>
    <recommendedName>
        <fullName evidence="2">S1 motif domain-containing protein</fullName>
    </recommendedName>
</protein>
<dbReference type="InterPro" id="IPR036890">
    <property type="entry name" value="HATPase_C_sf"/>
</dbReference>
<gene>
    <name evidence="3" type="ORF">DWX90_12685</name>
</gene>
<name>A0AA92TJY2_9BACT</name>
<dbReference type="Gene3D" id="2.40.50.140">
    <property type="entry name" value="Nucleic acid-binding proteins"/>
    <property type="match status" value="1"/>
</dbReference>
<evidence type="ECO:0000256" key="1">
    <source>
        <dbReference type="SAM" id="Coils"/>
    </source>
</evidence>
<feature type="domain" description="S1 motif" evidence="2">
    <location>
        <begin position="106"/>
        <end position="172"/>
    </location>
</feature>
<dbReference type="Gene3D" id="3.30.565.10">
    <property type="entry name" value="Histidine kinase-like ATPase, C-terminal domain"/>
    <property type="match status" value="1"/>
</dbReference>